<keyword evidence="2" id="KW-1185">Reference proteome</keyword>
<accession>A0A5E4MQM5</accession>
<dbReference type="OrthoDB" id="271725at2759"/>
<reference evidence="1 2" key="1">
    <citation type="submission" date="2019-08" db="EMBL/GenBank/DDBJ databases">
        <authorList>
            <person name="Alioto T."/>
            <person name="Alioto T."/>
            <person name="Gomez Garrido J."/>
        </authorList>
    </citation>
    <scope>NUCLEOTIDE SEQUENCE [LARGE SCALE GENOMIC DNA]</scope>
</reference>
<protein>
    <submittedName>
        <fullName evidence="1">Uncharacterized protein</fullName>
    </submittedName>
</protein>
<proteinExistence type="predicted"/>
<sequence>MAECNILIIEASRKIIDEEIKLIFKKAEIKCTPRKNLLQGLLSEIHCWDEELFLDTFANSDQKNKTKPKPVARLWRKSENGGYVRFPVQHYMLQGSTIGYAMIHGAMIGAGGTHVTPGTLAQYFGRNHTTQAMPAHCYWIPATAWVPQYMMQPASPHPAQIDMIEQVNPGAVQYGSVIPQLATRVSDLQIGNGSYVAGSHSGYPYYTSAAPNITPTVQIEDHPSATVSPDGSYQHYSLK</sequence>
<evidence type="ECO:0000313" key="1">
    <source>
        <dbReference type="EMBL" id="VVC34593.1"/>
    </source>
</evidence>
<name>A0A5E4MQM5_9HEMI</name>
<dbReference type="Proteomes" id="UP000325440">
    <property type="component" value="Unassembled WGS sequence"/>
</dbReference>
<gene>
    <name evidence="1" type="ORF">CINCED_3A000073</name>
</gene>
<organism evidence="1 2">
    <name type="scientific">Cinara cedri</name>
    <dbReference type="NCBI Taxonomy" id="506608"/>
    <lineage>
        <taxon>Eukaryota</taxon>
        <taxon>Metazoa</taxon>
        <taxon>Ecdysozoa</taxon>
        <taxon>Arthropoda</taxon>
        <taxon>Hexapoda</taxon>
        <taxon>Insecta</taxon>
        <taxon>Pterygota</taxon>
        <taxon>Neoptera</taxon>
        <taxon>Paraneoptera</taxon>
        <taxon>Hemiptera</taxon>
        <taxon>Sternorrhyncha</taxon>
        <taxon>Aphidomorpha</taxon>
        <taxon>Aphidoidea</taxon>
        <taxon>Aphididae</taxon>
        <taxon>Lachninae</taxon>
        <taxon>Cinara</taxon>
    </lineage>
</organism>
<evidence type="ECO:0000313" key="2">
    <source>
        <dbReference type="Proteomes" id="UP000325440"/>
    </source>
</evidence>
<dbReference type="EMBL" id="CABPRJ010001000">
    <property type="protein sequence ID" value="VVC34593.1"/>
    <property type="molecule type" value="Genomic_DNA"/>
</dbReference>
<dbReference type="AlphaFoldDB" id="A0A5E4MQM5"/>